<dbReference type="RefSeq" id="YP_003969512.1">
    <property type="nucleotide sequence ID" value="NC_014636.1"/>
</dbReference>
<reference evidence="1 2" key="1">
    <citation type="journal article" date="2012" name="Vet. Microbiol.">
        <title>Complete genome sequence and characterization of a broad-host range T4-like bacteriophage phiAS5 infecting Aeromonas salmonicida subsp. salmonicida.</title>
        <authorList>
            <person name="Kim J.H."/>
            <person name="Son J.S."/>
            <person name="Choi Y.J."/>
            <person name="Choresca C.H.Jr."/>
            <person name="Shin S.P."/>
            <person name="Han J.E."/>
            <person name="Jun J.W."/>
            <person name="Park S.C."/>
        </authorList>
    </citation>
    <scope>NUCLEOTIDE SEQUENCE [LARGE SCALE GENOMIC DNA]</scope>
</reference>
<dbReference type="EMBL" id="HM452126">
    <property type="protein sequence ID" value="ADM80066.1"/>
    <property type="molecule type" value="Genomic_DNA"/>
</dbReference>
<accession>E1A1X7</accession>
<dbReference type="Proteomes" id="UP000002236">
    <property type="component" value="Segment"/>
</dbReference>
<dbReference type="GeneID" id="9861630"/>
<keyword evidence="2" id="KW-1185">Reference proteome</keyword>
<dbReference type="KEGG" id="vg:9861630"/>
<name>E1A1X7_9CAUD</name>
<protein>
    <submittedName>
        <fullName evidence="1">Uncharacterized protein</fullName>
    </submittedName>
</protein>
<organism evidence="1 2">
    <name type="scientific">Aeromonas phage phiAS5</name>
    <dbReference type="NCBI Taxonomy" id="879630"/>
    <lineage>
        <taxon>Viruses</taxon>
        <taxon>Duplodnaviria</taxon>
        <taxon>Heunggongvirae</taxon>
        <taxon>Uroviricota</taxon>
        <taxon>Caudoviricetes</taxon>
        <taxon>Pantevenvirales</taxon>
        <taxon>Straboviridae</taxon>
        <taxon>Chrysonvirus</taxon>
        <taxon>Chrysonvirus as5</taxon>
    </lineage>
</organism>
<dbReference type="OrthoDB" id="37295at10239"/>
<evidence type="ECO:0000313" key="1">
    <source>
        <dbReference type="EMBL" id="ADM80066.1"/>
    </source>
</evidence>
<proteinExistence type="predicted"/>
<evidence type="ECO:0000313" key="2">
    <source>
        <dbReference type="Proteomes" id="UP000002236"/>
    </source>
</evidence>
<gene>
    <name evidence="1" type="ORF">phiAS5_ORF0223</name>
</gene>
<sequence length="107" mass="11442">MKKFAFAGLILIAGMSAAQAAVVMARPVTISRPITVSRPVTVSHPSVTPNHAMNAATTMIIMNSMMNSSNAGSNDSNHEEGTYEDEVLCDESVTPEECEEAENVDNR</sequence>